<dbReference type="PANTHER" id="PTHR37828:SF1">
    <property type="entry name" value="YCII-RELATED DOMAIN-CONTAINING PROTEIN"/>
    <property type="match status" value="1"/>
</dbReference>
<name>A0A1M7ZM52_9HYPH</name>
<evidence type="ECO:0000256" key="1">
    <source>
        <dbReference type="ARBA" id="ARBA00007689"/>
    </source>
</evidence>
<proteinExistence type="inferred from homology"/>
<dbReference type="RefSeq" id="WP_073629411.1">
    <property type="nucleotide sequence ID" value="NZ_FRXO01000005.1"/>
</dbReference>
<organism evidence="3 4">
    <name type="scientific">Pseudoxanthobacter soli DSM 19599</name>
    <dbReference type="NCBI Taxonomy" id="1123029"/>
    <lineage>
        <taxon>Bacteria</taxon>
        <taxon>Pseudomonadati</taxon>
        <taxon>Pseudomonadota</taxon>
        <taxon>Alphaproteobacteria</taxon>
        <taxon>Hyphomicrobiales</taxon>
        <taxon>Segnochrobactraceae</taxon>
        <taxon>Pseudoxanthobacter</taxon>
    </lineage>
</organism>
<dbReference type="EMBL" id="FRXO01000005">
    <property type="protein sequence ID" value="SHO65978.1"/>
    <property type="molecule type" value="Genomic_DNA"/>
</dbReference>
<protein>
    <submittedName>
        <fullName evidence="3">Uncharacterized conserved protein YciI, contains a putative active-site phosphohistidine</fullName>
    </submittedName>
</protein>
<dbReference type="PANTHER" id="PTHR37828">
    <property type="entry name" value="GSR2449 PROTEIN"/>
    <property type="match status" value="1"/>
</dbReference>
<dbReference type="OrthoDB" id="9814407at2"/>
<dbReference type="Proteomes" id="UP000186406">
    <property type="component" value="Unassembled WGS sequence"/>
</dbReference>
<evidence type="ECO:0000313" key="3">
    <source>
        <dbReference type="EMBL" id="SHO65978.1"/>
    </source>
</evidence>
<comment type="similarity">
    <text evidence="1">Belongs to the YciI family.</text>
</comment>
<evidence type="ECO:0000313" key="4">
    <source>
        <dbReference type="Proteomes" id="UP000186406"/>
    </source>
</evidence>
<feature type="domain" description="YCII-related" evidence="2">
    <location>
        <begin position="1"/>
        <end position="75"/>
    </location>
</feature>
<dbReference type="Pfam" id="PF03795">
    <property type="entry name" value="YCII"/>
    <property type="match status" value="1"/>
</dbReference>
<accession>A0A1M7ZM52</accession>
<dbReference type="Gene3D" id="3.30.70.1060">
    <property type="entry name" value="Dimeric alpha+beta barrel"/>
    <property type="match status" value="1"/>
</dbReference>
<dbReference type="InterPro" id="IPR011008">
    <property type="entry name" value="Dimeric_a/b-barrel"/>
</dbReference>
<reference evidence="3 4" key="1">
    <citation type="submission" date="2016-12" db="EMBL/GenBank/DDBJ databases">
        <authorList>
            <person name="Song W.-J."/>
            <person name="Kurnit D.M."/>
        </authorList>
    </citation>
    <scope>NUCLEOTIDE SEQUENCE [LARGE SCALE GENOMIC DNA]</scope>
    <source>
        <strain evidence="3 4">DSM 19599</strain>
    </source>
</reference>
<dbReference type="SUPFAM" id="SSF54909">
    <property type="entry name" value="Dimeric alpha+beta barrel"/>
    <property type="match status" value="1"/>
</dbReference>
<evidence type="ECO:0000259" key="2">
    <source>
        <dbReference type="Pfam" id="PF03795"/>
    </source>
</evidence>
<keyword evidence="4" id="KW-1185">Reference proteome</keyword>
<dbReference type="AlphaFoldDB" id="A0A1M7ZM52"/>
<dbReference type="STRING" id="1123029.SAMN02745172_02627"/>
<sequence>MFLVILTYKVAFAEIEPHMAAHMAFVDRGFSDGIFVLSGRKVPRTGGVIIARAASEADLRDFLASDPFLQFDLVDAEIVAFAPSRAAEGLGALLDG</sequence>
<gene>
    <name evidence="3" type="ORF">SAMN02745172_02627</name>
</gene>
<dbReference type="InterPro" id="IPR005545">
    <property type="entry name" value="YCII"/>
</dbReference>